<sequence>MNNFDDQHKPLIYSFKRFDNKEQISKSHSLVNICTEAIDLNGMQKEAFVSAGRNSSGWRIPTDESVQLRGEDAAPQPLALHNASVQICLLNQVKQIFKANQIESQKIAIKVDSYFNIKGSFYRGDVKSCLKDLVIQFDIQANLSEEKMSALALEALRKSPIIRAIRYPMKNTFSIKANGKKIKLPNSMQSGLEQVSDPLERIKALQNIIPENQSKNKILEKKVNSTLEPTKPGEIPVGLLPDIDRTIHIRGTGFAINDSENEVQTSFFHPLGSVFQYRSDLHNEDVSGFQAPSALTYHGAALAFCFMTQFHRYGSVNKIDLDALRIVQLTPFDLDPTNDQNLSFDTHIFVDGDFSDSIATDLVRMAHQVCFLHAALESKNDIHYSIQLNDVEIIHQNQLDK</sequence>
<dbReference type="RefSeq" id="WP_084285177.1">
    <property type="nucleotide sequence ID" value="NZ_FWXJ01000014.1"/>
</dbReference>
<accession>A0A1W2BMG8</accession>
<proteinExistence type="predicted"/>
<dbReference type="OrthoDB" id="5540854at2"/>
<keyword evidence="2" id="KW-1185">Reference proteome</keyword>
<evidence type="ECO:0000313" key="2">
    <source>
        <dbReference type="Proteomes" id="UP000192708"/>
    </source>
</evidence>
<evidence type="ECO:0000313" key="1">
    <source>
        <dbReference type="EMBL" id="SMC74090.1"/>
    </source>
</evidence>
<dbReference type="STRING" id="1938817.SAMN06296008_11427"/>
<dbReference type="Pfam" id="PF02566">
    <property type="entry name" value="OsmC"/>
    <property type="match status" value="1"/>
</dbReference>
<dbReference type="AlphaFoldDB" id="A0A1W2BMG8"/>
<dbReference type="InterPro" id="IPR015946">
    <property type="entry name" value="KH_dom-like_a/b"/>
</dbReference>
<dbReference type="EMBL" id="FWXJ01000014">
    <property type="protein sequence ID" value="SMC74090.1"/>
    <property type="molecule type" value="Genomic_DNA"/>
</dbReference>
<organism evidence="1 2">
    <name type="scientific">Polynucleobacter kasalickyi</name>
    <dbReference type="NCBI Taxonomy" id="1938817"/>
    <lineage>
        <taxon>Bacteria</taxon>
        <taxon>Pseudomonadati</taxon>
        <taxon>Pseudomonadota</taxon>
        <taxon>Betaproteobacteria</taxon>
        <taxon>Burkholderiales</taxon>
        <taxon>Burkholderiaceae</taxon>
        <taxon>Polynucleobacter</taxon>
    </lineage>
</organism>
<protein>
    <submittedName>
        <fullName evidence="1">OsmC-like protein</fullName>
    </submittedName>
</protein>
<dbReference type="InterPro" id="IPR036102">
    <property type="entry name" value="OsmC/Ohrsf"/>
</dbReference>
<dbReference type="Gene3D" id="3.30.300.20">
    <property type="match status" value="2"/>
</dbReference>
<name>A0A1W2BMG8_9BURK</name>
<dbReference type="SUPFAM" id="SSF82784">
    <property type="entry name" value="OsmC-like"/>
    <property type="match status" value="2"/>
</dbReference>
<reference evidence="1 2" key="1">
    <citation type="submission" date="2017-04" db="EMBL/GenBank/DDBJ databases">
        <authorList>
            <person name="Afonso C.L."/>
            <person name="Miller P.J."/>
            <person name="Scott M.A."/>
            <person name="Spackman E."/>
            <person name="Goraichik I."/>
            <person name="Dimitrov K.M."/>
            <person name="Suarez D.L."/>
            <person name="Swayne D.E."/>
        </authorList>
    </citation>
    <scope>NUCLEOTIDE SEQUENCE [LARGE SCALE GENOMIC DNA]</scope>
    <source>
        <strain evidence="1 2">VK13</strain>
    </source>
</reference>
<dbReference type="InterPro" id="IPR003718">
    <property type="entry name" value="OsmC/Ohr_fam"/>
</dbReference>
<gene>
    <name evidence="1" type="ORF">SAMN06296008_11427</name>
</gene>
<dbReference type="Proteomes" id="UP000192708">
    <property type="component" value="Unassembled WGS sequence"/>
</dbReference>